<evidence type="ECO:0000256" key="2">
    <source>
        <dbReference type="ARBA" id="ARBA00010752"/>
    </source>
</evidence>
<evidence type="ECO:0000256" key="5">
    <source>
        <dbReference type="ARBA" id="ARBA00022679"/>
    </source>
</evidence>
<dbReference type="Gene3D" id="3.70.10.10">
    <property type="match status" value="1"/>
</dbReference>
<dbReference type="PANTHER" id="PTHR30478:SF0">
    <property type="entry name" value="BETA SLIDING CLAMP"/>
    <property type="match status" value="1"/>
</dbReference>
<evidence type="ECO:0000256" key="4">
    <source>
        <dbReference type="ARBA" id="ARBA00022490"/>
    </source>
</evidence>
<evidence type="ECO:0000256" key="8">
    <source>
        <dbReference type="ARBA" id="ARBA00022932"/>
    </source>
</evidence>
<protein>
    <recommendedName>
        <fullName evidence="3">Beta sliding clamp</fullName>
    </recommendedName>
    <alternativeName>
        <fullName evidence="11">Beta-clamp processivity factor</fullName>
    </alternativeName>
    <alternativeName>
        <fullName evidence="10">DNA polymerase III beta sliding clamp subunit</fullName>
    </alternativeName>
</protein>
<reference evidence="12 13" key="1">
    <citation type="submission" date="2018-06" db="EMBL/GenBank/DDBJ databases">
        <title>Genomic Encyclopedia of Type Strains, Phase IV (KMG-IV): sequencing the most valuable type-strain genomes for metagenomic binning, comparative biology and taxonomic classification.</title>
        <authorList>
            <person name="Goeker M."/>
        </authorList>
    </citation>
    <scope>NUCLEOTIDE SEQUENCE [LARGE SCALE GENOMIC DNA]</scope>
    <source>
        <strain evidence="12 13">DSM 25532</strain>
    </source>
</reference>
<dbReference type="Proteomes" id="UP000253426">
    <property type="component" value="Unassembled WGS sequence"/>
</dbReference>
<keyword evidence="4" id="KW-0963">Cytoplasm</keyword>
<dbReference type="EMBL" id="QNRR01000012">
    <property type="protein sequence ID" value="RBP38202.1"/>
    <property type="molecule type" value="Genomic_DNA"/>
</dbReference>
<comment type="caution">
    <text evidence="12">The sequence shown here is derived from an EMBL/GenBank/DDBJ whole genome shotgun (WGS) entry which is preliminary data.</text>
</comment>
<keyword evidence="7" id="KW-0235">DNA replication</keyword>
<keyword evidence="9" id="KW-0238">DNA-binding</keyword>
<dbReference type="AlphaFoldDB" id="A0A366H7R0"/>
<dbReference type="InterPro" id="IPR001001">
    <property type="entry name" value="DNA_polIII_beta"/>
</dbReference>
<evidence type="ECO:0000256" key="6">
    <source>
        <dbReference type="ARBA" id="ARBA00022695"/>
    </source>
</evidence>
<keyword evidence="8" id="KW-0239">DNA-directed DNA polymerase</keyword>
<dbReference type="InterPro" id="IPR046938">
    <property type="entry name" value="DNA_clamp_sf"/>
</dbReference>
<accession>A0A366H7R0</accession>
<dbReference type="GO" id="GO:0005737">
    <property type="term" value="C:cytoplasm"/>
    <property type="evidence" value="ECO:0007669"/>
    <property type="project" value="UniProtKB-SubCell"/>
</dbReference>
<dbReference type="PANTHER" id="PTHR30478">
    <property type="entry name" value="DNA POLYMERASE III SUBUNIT BETA"/>
    <property type="match status" value="1"/>
</dbReference>
<keyword evidence="6" id="KW-0548">Nucleotidyltransferase</keyword>
<gene>
    <name evidence="12" type="ORF">DES53_112200</name>
</gene>
<dbReference type="GO" id="GO:0006271">
    <property type="term" value="P:DNA strand elongation involved in DNA replication"/>
    <property type="evidence" value="ECO:0007669"/>
    <property type="project" value="TreeGrafter"/>
</dbReference>
<proteinExistence type="inferred from homology"/>
<evidence type="ECO:0000256" key="10">
    <source>
        <dbReference type="ARBA" id="ARBA00030988"/>
    </source>
</evidence>
<keyword evidence="5" id="KW-0808">Transferase</keyword>
<evidence type="ECO:0000313" key="12">
    <source>
        <dbReference type="EMBL" id="RBP38202.1"/>
    </source>
</evidence>
<evidence type="ECO:0000256" key="11">
    <source>
        <dbReference type="ARBA" id="ARBA00033276"/>
    </source>
</evidence>
<comment type="similarity">
    <text evidence="2">Belongs to the beta sliding clamp family.</text>
</comment>
<dbReference type="SUPFAM" id="SSF55979">
    <property type="entry name" value="DNA clamp"/>
    <property type="match status" value="1"/>
</dbReference>
<evidence type="ECO:0000256" key="1">
    <source>
        <dbReference type="ARBA" id="ARBA00004496"/>
    </source>
</evidence>
<dbReference type="GO" id="GO:0003887">
    <property type="term" value="F:DNA-directed DNA polymerase activity"/>
    <property type="evidence" value="ECO:0007669"/>
    <property type="project" value="UniProtKB-KW"/>
</dbReference>
<evidence type="ECO:0000256" key="3">
    <source>
        <dbReference type="ARBA" id="ARBA00021035"/>
    </source>
</evidence>
<evidence type="ECO:0000256" key="7">
    <source>
        <dbReference type="ARBA" id="ARBA00022705"/>
    </source>
</evidence>
<name>A0A366H7R0_9BACT</name>
<dbReference type="Gene3D" id="3.10.150.10">
    <property type="entry name" value="DNA Polymerase III, subunit A, domain 2"/>
    <property type="match status" value="1"/>
</dbReference>
<keyword evidence="13" id="KW-1185">Reference proteome</keyword>
<comment type="subcellular location">
    <subcellularLocation>
        <location evidence="1">Cytoplasm</location>
    </subcellularLocation>
</comment>
<evidence type="ECO:0000313" key="13">
    <source>
        <dbReference type="Proteomes" id="UP000253426"/>
    </source>
</evidence>
<dbReference type="GO" id="GO:0009360">
    <property type="term" value="C:DNA polymerase III complex"/>
    <property type="evidence" value="ECO:0007669"/>
    <property type="project" value="InterPro"/>
</dbReference>
<organism evidence="12 13">
    <name type="scientific">Roseimicrobium gellanilyticum</name>
    <dbReference type="NCBI Taxonomy" id="748857"/>
    <lineage>
        <taxon>Bacteria</taxon>
        <taxon>Pseudomonadati</taxon>
        <taxon>Verrucomicrobiota</taxon>
        <taxon>Verrucomicrobiia</taxon>
        <taxon>Verrucomicrobiales</taxon>
        <taxon>Verrucomicrobiaceae</taxon>
        <taxon>Roseimicrobium</taxon>
    </lineage>
</organism>
<sequence length="524" mass="57721">MPSFAVASAFLCPPQPFNQNRKDNLMNPISLPLNELKPALTGLSKVINRHATLPILGGIQVERTSDGWVCLTATDLDRFVTMRLEQPDQGGPCTMVVSFEDLHRLSKNCGKGDTLRLEPASVDTALLKFPLAAQTGEAKIRAFPVGEFPEVPKLKGEPISLTETLRQSLLEALECSSSDPGRYILQSACIDVSKPGAHYVVGTDGRHLYSSNSFTLPLTQSMVLPKHKFLGWRDFVLDGNWRLKIAPSKEKDVPGWVQLSSRRWRYITRQLIGNYPEWKVAVPDAASTKTTLVLNADSVEQIQQAINRLPCHEPLHQTIGIAWEHGEAALLARAPEDQDWTRVPLPKVEAKGPDLRAFVDRRFLAKALDFGLHTIGLIDEISPLRFTEGGRQMIVMPLRPNGPSEAAPSTSEAPAKVAKAAIAQATPTPALKQTEASPTSFATPPIEASLQSGEVNASPNSANKSQMEQAIELVDELRAYHSQSQDKLRDLGTKLRIALREQKAGTKELHTFRQRLRALQAVQF</sequence>
<dbReference type="GO" id="GO:0003677">
    <property type="term" value="F:DNA binding"/>
    <property type="evidence" value="ECO:0007669"/>
    <property type="project" value="UniProtKB-KW"/>
</dbReference>
<evidence type="ECO:0000256" key="9">
    <source>
        <dbReference type="ARBA" id="ARBA00023125"/>
    </source>
</evidence>